<dbReference type="GO" id="GO:0008270">
    <property type="term" value="F:zinc ion binding"/>
    <property type="evidence" value="ECO:0007669"/>
    <property type="project" value="UniProtKB-KW"/>
</dbReference>
<feature type="binding site" evidence="12">
    <location>
        <position position="259"/>
    </location>
    <ligand>
        <name>Zn(2+)</name>
        <dbReference type="ChEBI" id="CHEBI:29105"/>
        <label>1</label>
    </ligand>
</feature>
<dbReference type="InterPro" id="IPR024610">
    <property type="entry name" value="ING_N_histone-binding"/>
</dbReference>
<feature type="domain" description="PHD-type" evidence="16">
    <location>
        <begin position="254"/>
        <end position="303"/>
    </location>
</feature>
<dbReference type="PROSITE" id="PS01359">
    <property type="entry name" value="ZF_PHD_1"/>
    <property type="match status" value="1"/>
</dbReference>
<dbReference type="SUPFAM" id="SSF57903">
    <property type="entry name" value="FYVE/PHD zinc finger"/>
    <property type="match status" value="1"/>
</dbReference>
<feature type="site" description="Histone H3K4me3 binding" evidence="11">
    <location>
        <position position="271"/>
    </location>
</feature>
<keyword evidence="5 13" id="KW-0863">Zinc-finger</keyword>
<keyword evidence="3" id="KW-0341">Growth regulation</keyword>
<feature type="binding site" evidence="12">
    <location>
        <position position="270"/>
    </location>
    <ligand>
        <name>Zn(2+)</name>
        <dbReference type="ChEBI" id="CHEBI:29105"/>
        <label>2</label>
    </ligand>
</feature>
<dbReference type="PANTHER" id="PTHR10333:SF103">
    <property type="entry name" value="INHIBITOR OF GROWTH PROTEIN 3"/>
    <property type="match status" value="1"/>
</dbReference>
<evidence type="ECO:0000256" key="1">
    <source>
        <dbReference type="ARBA" id="ARBA00004123"/>
    </source>
</evidence>
<comment type="domain">
    <text evidence="14">The PHD-type zinc finger mediates the binding to H3K4me3.</text>
</comment>
<evidence type="ECO:0000256" key="13">
    <source>
        <dbReference type="PROSITE-ProRule" id="PRU00146"/>
    </source>
</evidence>
<dbReference type="GO" id="GO:0005634">
    <property type="term" value="C:nucleus"/>
    <property type="evidence" value="ECO:0007669"/>
    <property type="project" value="UniProtKB-SubCell"/>
</dbReference>
<feature type="compositionally biased region" description="Low complexity" evidence="15">
    <location>
        <begin position="200"/>
        <end position="219"/>
    </location>
</feature>
<evidence type="ECO:0000256" key="5">
    <source>
        <dbReference type="ARBA" id="ARBA00022771"/>
    </source>
</evidence>
<dbReference type="InterPro" id="IPR001965">
    <property type="entry name" value="Znf_PHD"/>
</dbReference>
<feature type="binding site" evidence="12">
    <location>
        <position position="257"/>
    </location>
    <ligand>
        <name>Zn(2+)</name>
        <dbReference type="ChEBI" id="CHEBI:29105"/>
        <label>1</label>
    </ligand>
</feature>
<comment type="subcellular location">
    <subcellularLocation>
        <location evidence="1 14">Nucleus</location>
    </subcellularLocation>
</comment>
<evidence type="ECO:0000256" key="8">
    <source>
        <dbReference type="ARBA" id="ARBA00023015"/>
    </source>
</evidence>
<sequence>MATTVPNYEEAAALAVESISSLDNLPNEVQHILNEINHLEKKCQGWTYPPSTVTNIYPVLSVDLQNDISRDQRRYIRDVIRSSAAGVYPFSPGENGATSSGPAPPAKTHVPPRVATAYAEIDALSAEKIQLAERLIFLLARTQSRLDADVTKVSEHLRNALDGVSASTDPMTVALTPLASASSHGNKKRRLNAQTSIKLTAPPQSAASTTAYARSRPSRQAQATKHSLEEPDDDEMDAEGEEDFEGDEGEEDPTLYCFCQKRSYGDMIGCDNPDCPYQWFHISCVGVKPPLPDKWFCPDCIKTKGVPEKRKGRKK</sequence>
<keyword evidence="10 14" id="KW-0539">Nucleus</keyword>
<feature type="compositionally biased region" description="Acidic residues" evidence="15">
    <location>
        <begin position="230"/>
        <end position="251"/>
    </location>
</feature>
<evidence type="ECO:0000259" key="16">
    <source>
        <dbReference type="PROSITE" id="PS50016"/>
    </source>
</evidence>
<feature type="binding site" evidence="12">
    <location>
        <position position="297"/>
    </location>
    <ligand>
        <name>Zn(2+)</name>
        <dbReference type="ChEBI" id="CHEBI:29105"/>
        <label>2</label>
    </ligand>
</feature>
<dbReference type="EMBL" id="JACGCI010000008">
    <property type="protein sequence ID" value="KAF6761967.1"/>
    <property type="molecule type" value="Genomic_DNA"/>
</dbReference>
<dbReference type="CDD" id="cd16858">
    <property type="entry name" value="ING_ING3_Yng2p"/>
    <property type="match status" value="1"/>
</dbReference>
<comment type="subunit">
    <text evidence="14">Component of an histone acetyltransferase complex. Interacts with H3K4me3 and to a lesser extent with H3K4me2.</text>
</comment>
<evidence type="ECO:0000256" key="12">
    <source>
        <dbReference type="PIRSR" id="PIRSR628651-51"/>
    </source>
</evidence>
<evidence type="ECO:0000256" key="6">
    <source>
        <dbReference type="ARBA" id="ARBA00022833"/>
    </source>
</evidence>
<evidence type="ECO:0000256" key="9">
    <source>
        <dbReference type="ARBA" id="ARBA00023163"/>
    </source>
</evidence>
<feature type="site" description="Histone H3K4me3 binding" evidence="11">
    <location>
        <position position="256"/>
    </location>
</feature>
<gene>
    <name evidence="17" type="ORF">DFP72DRAFT_1147833</name>
</gene>
<feature type="binding site" evidence="12">
    <location>
        <position position="275"/>
    </location>
    <ligand>
        <name>Zn(2+)</name>
        <dbReference type="ChEBI" id="CHEBI:29105"/>
        <label>2</label>
    </ligand>
</feature>
<dbReference type="InterPro" id="IPR019787">
    <property type="entry name" value="Znf_PHD-finger"/>
</dbReference>
<evidence type="ECO:0000256" key="10">
    <source>
        <dbReference type="ARBA" id="ARBA00023242"/>
    </source>
</evidence>
<keyword evidence="7 14" id="KW-0156">Chromatin regulator</keyword>
<evidence type="ECO:0000256" key="3">
    <source>
        <dbReference type="ARBA" id="ARBA00022604"/>
    </source>
</evidence>
<dbReference type="AlphaFoldDB" id="A0A8H6ICY6"/>
<dbReference type="Gene3D" id="6.10.140.1740">
    <property type="match status" value="1"/>
</dbReference>
<keyword evidence="8" id="KW-0805">Transcription regulation</keyword>
<dbReference type="Gene3D" id="3.30.40.10">
    <property type="entry name" value="Zinc/RING finger domain, C3HC4 (zinc finger)"/>
    <property type="match status" value="1"/>
</dbReference>
<dbReference type="SMART" id="SM01408">
    <property type="entry name" value="ING"/>
    <property type="match status" value="1"/>
</dbReference>
<keyword evidence="4 12" id="KW-0479">Metal-binding</keyword>
<keyword evidence="18" id="KW-1185">Reference proteome</keyword>
<organism evidence="17 18">
    <name type="scientific">Ephemerocybe angulata</name>
    <dbReference type="NCBI Taxonomy" id="980116"/>
    <lineage>
        <taxon>Eukaryota</taxon>
        <taxon>Fungi</taxon>
        <taxon>Dikarya</taxon>
        <taxon>Basidiomycota</taxon>
        <taxon>Agaricomycotina</taxon>
        <taxon>Agaricomycetes</taxon>
        <taxon>Agaricomycetidae</taxon>
        <taxon>Agaricales</taxon>
        <taxon>Agaricineae</taxon>
        <taxon>Psathyrellaceae</taxon>
        <taxon>Ephemerocybe</taxon>
    </lineage>
</organism>
<feature type="site" description="Histone H3K4me3 binding" evidence="11">
    <location>
        <position position="267"/>
    </location>
</feature>
<dbReference type="InterPro" id="IPR028651">
    <property type="entry name" value="ING_fam"/>
</dbReference>
<dbReference type="InterPro" id="IPR019786">
    <property type="entry name" value="Zinc_finger_PHD-type_CS"/>
</dbReference>
<dbReference type="Pfam" id="PF12998">
    <property type="entry name" value="ING"/>
    <property type="match status" value="2"/>
</dbReference>
<keyword evidence="9" id="KW-0804">Transcription</keyword>
<comment type="function">
    <text evidence="14">Component of an histone acetyltransferase complex.</text>
</comment>
<comment type="caution">
    <text evidence="17">The sequence shown here is derived from an EMBL/GenBank/DDBJ whole genome shotgun (WGS) entry which is preliminary data.</text>
</comment>
<dbReference type="InterPro" id="IPR013083">
    <property type="entry name" value="Znf_RING/FYVE/PHD"/>
</dbReference>
<evidence type="ECO:0000256" key="15">
    <source>
        <dbReference type="SAM" id="MobiDB-lite"/>
    </source>
</evidence>
<evidence type="ECO:0000256" key="11">
    <source>
        <dbReference type="PIRSR" id="PIRSR628651-50"/>
    </source>
</evidence>
<dbReference type="SMART" id="SM00249">
    <property type="entry name" value="PHD"/>
    <property type="match status" value="1"/>
</dbReference>
<protein>
    <recommendedName>
        <fullName evidence="14">Chromatin modification-related protein</fullName>
    </recommendedName>
</protein>
<feature type="binding site" evidence="12">
    <location>
        <position position="284"/>
    </location>
    <ligand>
        <name>Zn(2+)</name>
        <dbReference type="ChEBI" id="CHEBI:29105"/>
        <label>1</label>
    </ligand>
</feature>
<name>A0A8H6ICY6_9AGAR</name>
<dbReference type="PANTHER" id="PTHR10333">
    <property type="entry name" value="INHIBITOR OF GROWTH PROTEIN"/>
    <property type="match status" value="1"/>
</dbReference>
<evidence type="ECO:0000256" key="7">
    <source>
        <dbReference type="ARBA" id="ARBA00022853"/>
    </source>
</evidence>
<evidence type="ECO:0000313" key="18">
    <source>
        <dbReference type="Proteomes" id="UP000521943"/>
    </source>
</evidence>
<evidence type="ECO:0000313" key="17">
    <source>
        <dbReference type="EMBL" id="KAF6761967.1"/>
    </source>
</evidence>
<evidence type="ECO:0000256" key="2">
    <source>
        <dbReference type="ARBA" id="ARBA00010210"/>
    </source>
</evidence>
<dbReference type="OrthoDB" id="5411773at2759"/>
<dbReference type="InterPro" id="IPR011011">
    <property type="entry name" value="Znf_FYVE_PHD"/>
</dbReference>
<evidence type="ECO:0000256" key="14">
    <source>
        <dbReference type="RuleBase" id="RU361213"/>
    </source>
</evidence>
<feature type="binding site" evidence="12">
    <location>
        <position position="300"/>
    </location>
    <ligand>
        <name>Zn(2+)</name>
        <dbReference type="ChEBI" id="CHEBI:29105"/>
        <label>2</label>
    </ligand>
</feature>
<feature type="region of interest" description="Disordered" evidence="15">
    <location>
        <begin position="195"/>
        <end position="251"/>
    </location>
</feature>
<dbReference type="Proteomes" id="UP000521943">
    <property type="component" value="Unassembled WGS sequence"/>
</dbReference>
<feature type="binding site" evidence="12">
    <location>
        <position position="281"/>
    </location>
    <ligand>
        <name>Zn(2+)</name>
        <dbReference type="ChEBI" id="CHEBI:29105"/>
        <label>1</label>
    </ligand>
</feature>
<dbReference type="PROSITE" id="PS50016">
    <property type="entry name" value="ZF_PHD_2"/>
    <property type="match status" value="1"/>
</dbReference>
<keyword evidence="6 12" id="KW-0862">Zinc</keyword>
<dbReference type="GO" id="GO:0006325">
    <property type="term" value="P:chromatin organization"/>
    <property type="evidence" value="ECO:0007669"/>
    <property type="project" value="UniProtKB-KW"/>
</dbReference>
<proteinExistence type="inferred from homology"/>
<dbReference type="GO" id="GO:0000785">
    <property type="term" value="C:chromatin"/>
    <property type="evidence" value="ECO:0007669"/>
    <property type="project" value="UniProtKB-ARBA"/>
</dbReference>
<dbReference type="CDD" id="cd15505">
    <property type="entry name" value="PHD_ING"/>
    <property type="match status" value="1"/>
</dbReference>
<comment type="similarity">
    <text evidence="2 14">Belongs to the ING family.</text>
</comment>
<reference evidence="17 18" key="1">
    <citation type="submission" date="2020-07" db="EMBL/GenBank/DDBJ databases">
        <title>Comparative genomics of pyrophilous fungi reveals a link between fire events and developmental genes.</title>
        <authorList>
            <consortium name="DOE Joint Genome Institute"/>
            <person name="Steindorff A.S."/>
            <person name="Carver A."/>
            <person name="Calhoun S."/>
            <person name="Stillman K."/>
            <person name="Liu H."/>
            <person name="Lipzen A."/>
            <person name="Pangilinan J."/>
            <person name="Labutti K."/>
            <person name="Bruns T.D."/>
            <person name="Grigoriev I.V."/>
        </authorList>
    </citation>
    <scope>NUCLEOTIDE SEQUENCE [LARGE SCALE GENOMIC DNA]</scope>
    <source>
        <strain evidence="17 18">CBS 144469</strain>
    </source>
</reference>
<evidence type="ECO:0000256" key="4">
    <source>
        <dbReference type="ARBA" id="ARBA00022723"/>
    </source>
</evidence>
<feature type="site" description="Histone H3K4me3 binding" evidence="11">
    <location>
        <position position="279"/>
    </location>
</feature>
<accession>A0A8H6ICY6</accession>